<dbReference type="AlphaFoldDB" id="A0A2S4MQ71"/>
<protein>
    <submittedName>
        <fullName evidence="2">Class 3 adenylate cyclase</fullName>
    </submittedName>
</protein>
<proteinExistence type="predicted"/>
<dbReference type="InterPro" id="IPR001054">
    <property type="entry name" value="A/G_cyclase"/>
</dbReference>
<dbReference type="PANTHER" id="PTHR43081:SF19">
    <property type="entry name" value="PH-SENSITIVE ADENYLATE CYCLASE RV1264"/>
    <property type="match status" value="1"/>
</dbReference>
<dbReference type="GO" id="GO:0004016">
    <property type="term" value="F:adenylate cyclase activity"/>
    <property type="evidence" value="ECO:0007669"/>
    <property type="project" value="UniProtKB-ARBA"/>
</dbReference>
<dbReference type="SUPFAM" id="SSF55073">
    <property type="entry name" value="Nucleotide cyclase"/>
    <property type="match status" value="1"/>
</dbReference>
<dbReference type="InterPro" id="IPR011990">
    <property type="entry name" value="TPR-like_helical_dom_sf"/>
</dbReference>
<dbReference type="Proteomes" id="UP000236919">
    <property type="component" value="Unassembled WGS sequence"/>
</dbReference>
<dbReference type="InterPro" id="IPR050697">
    <property type="entry name" value="Adenylyl/Guanylyl_Cyclase_3/4"/>
</dbReference>
<keyword evidence="3" id="KW-1185">Reference proteome</keyword>
<reference evidence="2 3" key="1">
    <citation type="submission" date="2018-01" db="EMBL/GenBank/DDBJ databases">
        <title>Genomic Encyclopedia of Type Strains, Phase III (KMG-III): the genomes of soil and plant-associated and newly described type strains.</title>
        <authorList>
            <person name="Whitman W."/>
        </authorList>
    </citation>
    <scope>NUCLEOTIDE SEQUENCE [LARGE SCALE GENOMIC DNA]</scope>
    <source>
        <strain evidence="2 3">1131</strain>
    </source>
</reference>
<dbReference type="GO" id="GO:0035556">
    <property type="term" value="P:intracellular signal transduction"/>
    <property type="evidence" value="ECO:0007669"/>
    <property type="project" value="InterPro"/>
</dbReference>
<evidence type="ECO:0000313" key="2">
    <source>
        <dbReference type="EMBL" id="POR56928.1"/>
    </source>
</evidence>
<dbReference type="PROSITE" id="PS50125">
    <property type="entry name" value="GUANYLATE_CYCLASE_2"/>
    <property type="match status" value="1"/>
</dbReference>
<dbReference type="SMART" id="SM00044">
    <property type="entry name" value="CYCc"/>
    <property type="match status" value="1"/>
</dbReference>
<evidence type="ECO:0000313" key="3">
    <source>
        <dbReference type="Proteomes" id="UP000236919"/>
    </source>
</evidence>
<comment type="caution">
    <text evidence="2">The sequence shown here is derived from an EMBL/GenBank/DDBJ whole genome shotgun (WGS) entry which is preliminary data.</text>
</comment>
<feature type="domain" description="Guanylate cyclase" evidence="1">
    <location>
        <begin position="134"/>
        <end position="249"/>
    </location>
</feature>
<name>A0A2S4MQ71_9HYPH</name>
<accession>A0A2S4MQ71</accession>
<dbReference type="OrthoDB" id="9807521at2"/>
<dbReference type="Gene3D" id="1.25.40.10">
    <property type="entry name" value="Tetratricopeptide repeat domain"/>
    <property type="match status" value="1"/>
</dbReference>
<dbReference type="GO" id="GO:0006171">
    <property type="term" value="P:cAMP biosynthetic process"/>
    <property type="evidence" value="ECO:0007669"/>
    <property type="project" value="TreeGrafter"/>
</dbReference>
<sequence length="711" mass="76306">MAFVTITARRGSGEARTGALFHRAGLPVPGAGGDPAHRVGGGAFARDGRRASSVLGSCVGNGRRVDPTGSSPASDLPANAFMRKPVWVDPGTLSCQHSGKLELSLAAMNAMARDARAERGRESLVAKMQRHLAAILSADVVGYTRLSEAAEEATHHRLMSLRASLIDPCVREHGGRIVKHTGDGFLATFDSAPAAASCALSLQRALTAATADQPAALRIAFRMGINLADIILDNDDIFGDGVNVAARLQSYAEAGDVIVSEGVFEKVDEATKSLGFDMGEIFLRNHERPVRVFALRPGPGALPTRKIGESHAGTDARASIAILPFRVNSTRSGKSFVADGVVDSIIHSLSGHKELFVISRGSTLQYGQRRIDPVTVGRKLGVRYVMDGAVSLSNGRIRISTELIANENGAVVSADHYDGKMSELFDLQDRISLKLATTIAPHIRERELRRTLRKHPQNLTGYDLLLQARDLLYKMDADSFARAGGLLQQAMALDPSYAPPFTYAALWHVFRVGELGSPDPDGDARAAAERALAAIERDGNDALALAIYGHVQAFLLRDTVTAQRFLDRAIDAGPSVAMAWTMSSATRGFVGNGPLAVLHGEQGQRLAPADPYRFWHEGILAQAHYISGDYDQAIDWARSAVAHNPSIRFTLRTLAASLAAAGRQAEAASAADRLLLLQPDFRLTSYAPRCPFVPSILEPWIGHLRRAGLPD</sequence>
<dbReference type="InterPro" id="IPR029787">
    <property type="entry name" value="Nucleotide_cyclase"/>
</dbReference>
<dbReference type="PANTHER" id="PTHR43081">
    <property type="entry name" value="ADENYLATE CYCLASE, TERMINAL-DIFFERENTIATION SPECIFIC-RELATED"/>
    <property type="match status" value="1"/>
</dbReference>
<gene>
    <name evidence="2" type="ORF">CYD53_101451</name>
</gene>
<organism evidence="2 3">
    <name type="scientific">Bosea psychrotolerans</name>
    <dbReference type="NCBI Taxonomy" id="1871628"/>
    <lineage>
        <taxon>Bacteria</taxon>
        <taxon>Pseudomonadati</taxon>
        <taxon>Pseudomonadota</taxon>
        <taxon>Alphaproteobacteria</taxon>
        <taxon>Hyphomicrobiales</taxon>
        <taxon>Boseaceae</taxon>
        <taxon>Bosea</taxon>
    </lineage>
</organism>
<dbReference type="SUPFAM" id="SSF48452">
    <property type="entry name" value="TPR-like"/>
    <property type="match status" value="1"/>
</dbReference>
<dbReference type="CDD" id="cd07302">
    <property type="entry name" value="CHD"/>
    <property type="match status" value="1"/>
</dbReference>
<dbReference type="Pfam" id="PF00211">
    <property type="entry name" value="Guanylate_cyc"/>
    <property type="match status" value="1"/>
</dbReference>
<evidence type="ECO:0000259" key="1">
    <source>
        <dbReference type="PROSITE" id="PS50125"/>
    </source>
</evidence>
<dbReference type="Gene3D" id="3.30.70.1230">
    <property type="entry name" value="Nucleotide cyclase"/>
    <property type="match status" value="1"/>
</dbReference>
<dbReference type="EMBL" id="PQFZ01000001">
    <property type="protein sequence ID" value="POR56928.1"/>
    <property type="molecule type" value="Genomic_DNA"/>
</dbReference>
<dbReference type="Gene3D" id="3.40.50.10070">
    <property type="entry name" value="TolB, N-terminal domain"/>
    <property type="match status" value="1"/>
</dbReference>